<dbReference type="Proteomes" id="UP000024547">
    <property type="component" value="Unassembled WGS sequence"/>
</dbReference>
<feature type="transmembrane region" description="Helical" evidence="1">
    <location>
        <begin position="35"/>
        <end position="57"/>
    </location>
</feature>
<feature type="transmembrane region" description="Helical" evidence="1">
    <location>
        <begin position="108"/>
        <end position="125"/>
    </location>
</feature>
<dbReference type="PATRIC" id="fig|1280948.3.peg.2855"/>
<keyword evidence="4" id="KW-1185">Reference proteome</keyword>
<keyword evidence="1" id="KW-1133">Transmembrane helix</keyword>
<feature type="transmembrane region" description="Helical" evidence="1">
    <location>
        <begin position="69"/>
        <end position="88"/>
    </location>
</feature>
<proteinExistence type="predicted"/>
<dbReference type="RefSeq" id="WP_035554181.1">
    <property type="nucleotide sequence ID" value="NZ_AWFH01000056.1"/>
</dbReference>
<dbReference type="EMBL" id="DMBR01000396">
    <property type="protein sequence ID" value="HAE95491.1"/>
    <property type="molecule type" value="Genomic_DNA"/>
</dbReference>
<evidence type="ECO:0000313" key="3">
    <source>
        <dbReference type="EMBL" id="KCZ58443.1"/>
    </source>
</evidence>
<evidence type="ECO:0000256" key="1">
    <source>
        <dbReference type="SAM" id="Phobius"/>
    </source>
</evidence>
<keyword evidence="1" id="KW-0812">Transmembrane</keyword>
<dbReference type="STRING" id="1280948.HY36_08670"/>
<protein>
    <recommendedName>
        <fullName evidence="6">DUF2065 domain-containing protein</fullName>
    </recommendedName>
</protein>
<reference evidence="3 4" key="1">
    <citation type="journal article" date="2014" name="Antonie Van Leeuwenhoek">
        <title>Hyphomonas beringensis sp. nov. and Hyphomonas chukchiensis sp. nov., isolated from surface seawater of the Bering Sea and Chukchi Sea.</title>
        <authorList>
            <person name="Li C."/>
            <person name="Lai Q."/>
            <person name="Li G."/>
            <person name="Dong C."/>
            <person name="Wang J."/>
            <person name="Liao Y."/>
            <person name="Shao Z."/>
        </authorList>
    </citation>
    <scope>NUCLEOTIDE SEQUENCE [LARGE SCALE GENOMIC DNA]</scope>
    <source>
        <strain evidence="3 4">22II1-22F38</strain>
    </source>
</reference>
<sequence length="126" mass="13130">MLTDTILLLFGLYFMAAGAGLLTDPLRVAKMIDDLEASPAIGFLCGAVMLFSAGGTLSLQNSFTNISDGVATLLLAGALIEGLLLVAWPKPIWAIAHWMMPDDDHLRGFGVVALAIGAVVFALGAL</sequence>
<accession>A0A059DXX4</accession>
<dbReference type="AlphaFoldDB" id="A0A059DXX4"/>
<evidence type="ECO:0008006" key="6">
    <source>
        <dbReference type="Google" id="ProtNLM"/>
    </source>
</evidence>
<dbReference type="eggNOG" id="ENOG50300G9">
    <property type="taxonomic scope" value="Bacteria"/>
</dbReference>
<gene>
    <name evidence="2" type="ORF">DCG65_13115</name>
    <name evidence="3" type="ORF">HY36_08670</name>
</gene>
<evidence type="ECO:0000313" key="4">
    <source>
        <dbReference type="Proteomes" id="UP000024547"/>
    </source>
</evidence>
<reference evidence="2 5" key="2">
    <citation type="journal article" date="2018" name="Nat. Biotechnol.">
        <title>A standardized bacterial taxonomy based on genome phylogeny substantially revises the tree of life.</title>
        <authorList>
            <person name="Parks D.H."/>
            <person name="Chuvochina M."/>
            <person name="Waite D.W."/>
            <person name="Rinke C."/>
            <person name="Skarshewski A."/>
            <person name="Chaumeil P.A."/>
            <person name="Hugenholtz P."/>
        </authorList>
    </citation>
    <scope>NUCLEOTIDE SEQUENCE [LARGE SCALE GENOMIC DNA]</scope>
    <source>
        <strain evidence="2">UBA8557</strain>
    </source>
</reference>
<comment type="caution">
    <text evidence="3">The sequence shown here is derived from an EMBL/GenBank/DDBJ whole genome shotgun (WGS) entry which is preliminary data.</text>
</comment>
<name>A0A059DXX4_9PROT</name>
<feature type="transmembrane region" description="Helical" evidence="1">
    <location>
        <begin position="6"/>
        <end position="23"/>
    </location>
</feature>
<dbReference type="EMBL" id="AWFH01000056">
    <property type="protein sequence ID" value="KCZ58443.1"/>
    <property type="molecule type" value="Genomic_DNA"/>
</dbReference>
<evidence type="ECO:0000313" key="2">
    <source>
        <dbReference type="EMBL" id="HAE95491.1"/>
    </source>
</evidence>
<evidence type="ECO:0000313" key="5">
    <source>
        <dbReference type="Proteomes" id="UP000259173"/>
    </source>
</evidence>
<dbReference type="OrthoDB" id="7619242at2"/>
<organism evidence="3 4">
    <name type="scientific">Hyphomonas atlantica</name>
    <dbReference type="NCBI Taxonomy" id="1280948"/>
    <lineage>
        <taxon>Bacteria</taxon>
        <taxon>Pseudomonadati</taxon>
        <taxon>Pseudomonadota</taxon>
        <taxon>Alphaproteobacteria</taxon>
        <taxon>Hyphomonadales</taxon>
        <taxon>Hyphomonadaceae</taxon>
        <taxon>Hyphomonas</taxon>
    </lineage>
</organism>
<keyword evidence="1" id="KW-0472">Membrane</keyword>
<dbReference type="Proteomes" id="UP000259173">
    <property type="component" value="Unassembled WGS sequence"/>
</dbReference>